<accession>A0A075G6F2</accession>
<feature type="transmembrane region" description="Helical" evidence="1">
    <location>
        <begin position="164"/>
        <end position="188"/>
    </location>
</feature>
<sequence>MKMVRVLGVLPGFVGFVCLILVTASLVGINLEETRVSATTVPCLDDDAGGCPVGMTGSNFYVPPGFSLLDVQVTIEWSEPAKAWIGVVDADYAESCPPDSNGLTTCEAEDFEFVAGGPEYDDEFTFSLEPGDYRFTSAGRDGSNLDDQLVTISTSIHISAVGEILLALVGILLLVGGFEMIFPIKLFWKKFVDA</sequence>
<keyword evidence="1" id="KW-0812">Transmembrane</keyword>
<evidence type="ECO:0000256" key="1">
    <source>
        <dbReference type="SAM" id="Phobius"/>
    </source>
</evidence>
<dbReference type="AlphaFoldDB" id="A0A075G6F2"/>
<dbReference type="EMBL" id="KF900565">
    <property type="protein sequence ID" value="AIE99540.1"/>
    <property type="molecule type" value="Genomic_DNA"/>
</dbReference>
<reference evidence="2" key="1">
    <citation type="journal article" date="2014" name="Genome Biol. Evol.">
        <title>Pangenome evidence for extensive interdomain horizontal transfer affecting lineage core and shell genes in uncultured planktonic thaumarchaeota and euryarchaeota.</title>
        <authorList>
            <person name="Deschamps P."/>
            <person name="Zivanovic Y."/>
            <person name="Moreira D."/>
            <person name="Rodriguez-Valera F."/>
            <person name="Lopez-Garcia P."/>
        </authorList>
    </citation>
    <scope>NUCLEOTIDE SEQUENCE</scope>
</reference>
<name>A0A075G6F2_9EURY</name>
<proteinExistence type="predicted"/>
<evidence type="ECO:0000313" key="2">
    <source>
        <dbReference type="EMBL" id="AIE99540.1"/>
    </source>
</evidence>
<keyword evidence="1" id="KW-0472">Membrane</keyword>
<keyword evidence="1" id="KW-1133">Transmembrane helix</keyword>
<organism evidence="2">
    <name type="scientific">uncultured marine group II/III euryarchaeote KM3_110_E06</name>
    <dbReference type="NCBI Taxonomy" id="1457852"/>
    <lineage>
        <taxon>Archaea</taxon>
        <taxon>Methanobacteriati</taxon>
        <taxon>Methanobacteriota</taxon>
        <taxon>environmental samples</taxon>
    </lineage>
</organism>
<protein>
    <submittedName>
        <fullName evidence="2">Uncharacterized protein</fullName>
    </submittedName>
</protein>